<comment type="caution">
    <text evidence="1">The sequence shown here is derived from an EMBL/GenBank/DDBJ whole genome shotgun (WGS) entry which is preliminary data.</text>
</comment>
<dbReference type="AlphaFoldDB" id="A0A5B2XQ98"/>
<dbReference type="Proteomes" id="UP000323454">
    <property type="component" value="Unassembled WGS sequence"/>
</dbReference>
<protein>
    <recommendedName>
        <fullName evidence="3">Polyketide cyclase / dehydrase and lipid transport</fullName>
    </recommendedName>
</protein>
<reference evidence="1 2" key="1">
    <citation type="submission" date="2019-09" db="EMBL/GenBank/DDBJ databases">
        <title>Goodfellowia gen. nov., a new genus of the Pseudonocardineae related to Actinoalloteichus, containing Goodfellowia coeruleoviolacea gen. nov., comb. nov. gen. nov., comb. nov.</title>
        <authorList>
            <person name="Labeda D."/>
        </authorList>
    </citation>
    <scope>NUCLEOTIDE SEQUENCE [LARGE SCALE GENOMIC DNA]</scope>
    <source>
        <strain evidence="1 2">AN110305</strain>
    </source>
</reference>
<dbReference type="EMBL" id="VUOB01000009">
    <property type="protein sequence ID" value="KAA2265104.1"/>
    <property type="molecule type" value="Genomic_DNA"/>
</dbReference>
<dbReference type="Gene3D" id="3.30.530.20">
    <property type="match status" value="1"/>
</dbReference>
<sequence>MYRITDETVIDGDLATVWSVVTDVDNWRAWDPHEEDARIDGEFAAGATGWSKPHGAPGATWTITDVVEGRSWASQCALPGGRLVGENTFEALGDGRIRCVKSVHVYGPLVPLFRLYFGRRIRRDMSRTFAALEREAARRAATAA</sequence>
<organism evidence="1 2">
    <name type="scientific">Solihabitans fulvus</name>
    <dbReference type="NCBI Taxonomy" id="1892852"/>
    <lineage>
        <taxon>Bacteria</taxon>
        <taxon>Bacillati</taxon>
        <taxon>Actinomycetota</taxon>
        <taxon>Actinomycetes</taxon>
        <taxon>Pseudonocardiales</taxon>
        <taxon>Pseudonocardiaceae</taxon>
        <taxon>Solihabitans</taxon>
    </lineage>
</organism>
<dbReference type="SUPFAM" id="SSF55961">
    <property type="entry name" value="Bet v1-like"/>
    <property type="match status" value="1"/>
</dbReference>
<dbReference type="Pfam" id="PF10604">
    <property type="entry name" value="Polyketide_cyc2"/>
    <property type="match status" value="1"/>
</dbReference>
<proteinExistence type="predicted"/>
<dbReference type="OrthoDB" id="191189at2"/>
<evidence type="ECO:0000313" key="1">
    <source>
        <dbReference type="EMBL" id="KAA2265104.1"/>
    </source>
</evidence>
<reference evidence="1 2" key="2">
    <citation type="submission" date="2019-09" db="EMBL/GenBank/DDBJ databases">
        <authorList>
            <person name="Jin C."/>
        </authorList>
    </citation>
    <scope>NUCLEOTIDE SEQUENCE [LARGE SCALE GENOMIC DNA]</scope>
    <source>
        <strain evidence="1 2">AN110305</strain>
    </source>
</reference>
<accession>A0A5B2XQ98</accession>
<dbReference type="RefSeq" id="WP_149848349.1">
    <property type="nucleotide sequence ID" value="NZ_VUOB01000009.1"/>
</dbReference>
<gene>
    <name evidence="1" type="ORF">F0L68_05440</name>
</gene>
<evidence type="ECO:0000313" key="2">
    <source>
        <dbReference type="Proteomes" id="UP000323454"/>
    </source>
</evidence>
<keyword evidence="2" id="KW-1185">Reference proteome</keyword>
<dbReference type="InterPro" id="IPR019587">
    <property type="entry name" value="Polyketide_cyclase/dehydratase"/>
</dbReference>
<evidence type="ECO:0008006" key="3">
    <source>
        <dbReference type="Google" id="ProtNLM"/>
    </source>
</evidence>
<dbReference type="InterPro" id="IPR023393">
    <property type="entry name" value="START-like_dom_sf"/>
</dbReference>
<name>A0A5B2XQ98_9PSEU</name>